<sequence>MPALLFFAKGGTGADVRIDAVILTSPVPAASLDGPGRRNPARSSMVPAGAIPALALAVTVAPTAMAESALGLLVEAAHYTDDKAAIGLNAVEVAAAMMGRMIWVGPAGCEFAVGGDGRMREAVALRRWPWGSCSW</sequence>
<reference evidence="1" key="1">
    <citation type="submission" date="2015-04" db="UniProtKB">
        <authorList>
            <consortium name="EnsemblPlants"/>
        </authorList>
    </citation>
    <scope>IDENTIFICATION</scope>
</reference>
<dbReference type="Gramene" id="OMERI01G24930.1">
    <property type="protein sequence ID" value="OMERI01G24930.1"/>
    <property type="gene ID" value="OMERI01G24930"/>
</dbReference>
<dbReference type="HOGENOM" id="CLU_1889039_0_0_1"/>
<accession>A0A0E0C6D7</accession>
<name>A0A0E0C6D7_9ORYZ</name>
<dbReference type="AlphaFoldDB" id="A0A0E0C6D7"/>
<proteinExistence type="predicted"/>
<protein>
    <submittedName>
        <fullName evidence="1">Uncharacterized protein</fullName>
    </submittedName>
</protein>
<evidence type="ECO:0000313" key="2">
    <source>
        <dbReference type="Proteomes" id="UP000008021"/>
    </source>
</evidence>
<dbReference type="Proteomes" id="UP000008021">
    <property type="component" value="Chromosome 1"/>
</dbReference>
<dbReference type="EnsemblPlants" id="OMERI01G24930.1">
    <property type="protein sequence ID" value="OMERI01G24930.1"/>
    <property type="gene ID" value="OMERI01G24930"/>
</dbReference>
<evidence type="ECO:0000313" key="1">
    <source>
        <dbReference type="EnsemblPlants" id="OMERI01G24930.1"/>
    </source>
</evidence>
<keyword evidence="2" id="KW-1185">Reference proteome</keyword>
<organism evidence="1">
    <name type="scientific">Oryza meridionalis</name>
    <dbReference type="NCBI Taxonomy" id="40149"/>
    <lineage>
        <taxon>Eukaryota</taxon>
        <taxon>Viridiplantae</taxon>
        <taxon>Streptophyta</taxon>
        <taxon>Embryophyta</taxon>
        <taxon>Tracheophyta</taxon>
        <taxon>Spermatophyta</taxon>
        <taxon>Magnoliopsida</taxon>
        <taxon>Liliopsida</taxon>
        <taxon>Poales</taxon>
        <taxon>Poaceae</taxon>
        <taxon>BOP clade</taxon>
        <taxon>Oryzoideae</taxon>
        <taxon>Oryzeae</taxon>
        <taxon>Oryzinae</taxon>
        <taxon>Oryza</taxon>
    </lineage>
</organism>
<reference evidence="1" key="2">
    <citation type="submission" date="2018-05" db="EMBL/GenBank/DDBJ databases">
        <title>OmerRS3 (Oryza meridionalis Reference Sequence Version 3).</title>
        <authorList>
            <person name="Zhang J."/>
            <person name="Kudrna D."/>
            <person name="Lee S."/>
            <person name="Talag J."/>
            <person name="Welchert J."/>
            <person name="Wing R.A."/>
        </authorList>
    </citation>
    <scope>NUCLEOTIDE SEQUENCE [LARGE SCALE GENOMIC DNA]</scope>
    <source>
        <strain evidence="1">cv. OR44</strain>
    </source>
</reference>